<dbReference type="InterPro" id="IPR000725">
    <property type="entry name" value="Olfact_rcpt"/>
</dbReference>
<sequence length="358" mass="40620">MSKLIFKMESKNQTKLKEFILLGLSDDPKLQMPLFAVGLLLYVLTLTENLAIMSLIQVDQHLHSPMYFFLNNLSFTEICYITTTMPRMLWDLLSGDKTISFAGCVLQMYFFLTTAATEGALLSAMAYDRYAAICHPLRYTLLMNQPVCRSLLAASWFIGKLNAIVNTTFVFSLNFCGSNKIVHFFCDIPPILHLSCSDTSLAELVTFITSGSIMITTVSLIVLSYSFIVSAVLKIHTAQGRVKTFSTCASHLTVASIFYSTAIFTYLRPSSSHSVEQDRLISVLYTIITPLLNPLIYSFKNKKMQAAFLNVLRKKKDIIFSECSSFLFSGHVTLRNIRRIKWEILFIYWLVHEPQLSF</sequence>
<keyword evidence="3 12" id="KW-0716">Sensory transduction</keyword>
<dbReference type="InterPro" id="IPR000276">
    <property type="entry name" value="GPCR_Rhodpsn"/>
</dbReference>
<keyword evidence="5 12" id="KW-0552">Olfaction</keyword>
<keyword evidence="15" id="KW-1185">Reference proteome</keyword>
<evidence type="ECO:0000256" key="8">
    <source>
        <dbReference type="ARBA" id="ARBA00023136"/>
    </source>
</evidence>
<feature type="transmembrane region" description="Helical" evidence="12">
    <location>
        <begin position="207"/>
        <end position="233"/>
    </location>
</feature>
<comment type="similarity">
    <text evidence="11">Belongs to the G-protein coupled receptor 1 family.</text>
</comment>
<keyword evidence="4 11" id="KW-0812">Transmembrane</keyword>
<keyword evidence="7 11" id="KW-0297">G-protein coupled receptor</keyword>
<evidence type="ECO:0000256" key="5">
    <source>
        <dbReference type="ARBA" id="ARBA00022725"/>
    </source>
</evidence>
<dbReference type="FunFam" id="1.20.1070.10:FF:000001">
    <property type="entry name" value="Olfactory receptor"/>
    <property type="match status" value="1"/>
</dbReference>
<evidence type="ECO:0000259" key="13">
    <source>
        <dbReference type="PROSITE" id="PS50262"/>
    </source>
</evidence>
<dbReference type="PANTHER" id="PTHR26452">
    <property type="entry name" value="OLFACTORY RECEPTOR"/>
    <property type="match status" value="1"/>
</dbReference>
<reference evidence="14" key="2">
    <citation type="submission" date="2025-09" db="UniProtKB">
        <authorList>
            <consortium name="Ensembl"/>
        </authorList>
    </citation>
    <scope>IDENTIFICATION</scope>
</reference>
<name>A0A8D2ILX1_VARKO</name>
<evidence type="ECO:0000256" key="2">
    <source>
        <dbReference type="ARBA" id="ARBA00022475"/>
    </source>
</evidence>
<feature type="transmembrane region" description="Helical" evidence="12">
    <location>
        <begin position="279"/>
        <end position="299"/>
    </location>
</feature>
<dbReference type="GO" id="GO:0005886">
    <property type="term" value="C:plasma membrane"/>
    <property type="evidence" value="ECO:0007669"/>
    <property type="project" value="UniProtKB-SubCell"/>
</dbReference>
<evidence type="ECO:0000313" key="15">
    <source>
        <dbReference type="Proteomes" id="UP000694545"/>
    </source>
</evidence>
<feature type="transmembrane region" description="Helical" evidence="12">
    <location>
        <begin position="245"/>
        <end position="267"/>
    </location>
</feature>
<keyword evidence="8 12" id="KW-0472">Membrane</keyword>
<evidence type="ECO:0000256" key="9">
    <source>
        <dbReference type="ARBA" id="ARBA00023170"/>
    </source>
</evidence>
<keyword evidence="10 11" id="KW-0807">Transducer</keyword>
<dbReference type="Pfam" id="PF13853">
    <property type="entry name" value="7tm_4"/>
    <property type="match status" value="1"/>
</dbReference>
<keyword evidence="6 12" id="KW-1133">Transmembrane helix</keyword>
<dbReference type="InterPro" id="IPR050516">
    <property type="entry name" value="Olfactory_GPCR"/>
</dbReference>
<keyword evidence="2 12" id="KW-1003">Cell membrane</keyword>
<organism evidence="14 15">
    <name type="scientific">Varanus komodoensis</name>
    <name type="common">Komodo dragon</name>
    <dbReference type="NCBI Taxonomy" id="61221"/>
    <lineage>
        <taxon>Eukaryota</taxon>
        <taxon>Metazoa</taxon>
        <taxon>Chordata</taxon>
        <taxon>Craniata</taxon>
        <taxon>Vertebrata</taxon>
        <taxon>Euteleostomi</taxon>
        <taxon>Lepidosauria</taxon>
        <taxon>Squamata</taxon>
        <taxon>Bifurcata</taxon>
        <taxon>Unidentata</taxon>
        <taxon>Episquamata</taxon>
        <taxon>Toxicofera</taxon>
        <taxon>Anguimorpha</taxon>
        <taxon>Paleoanguimorpha</taxon>
        <taxon>Varanoidea</taxon>
        <taxon>Varanidae</taxon>
        <taxon>Varanus</taxon>
    </lineage>
</organism>
<evidence type="ECO:0000256" key="1">
    <source>
        <dbReference type="ARBA" id="ARBA00004651"/>
    </source>
</evidence>
<comment type="subcellular location">
    <subcellularLocation>
        <location evidence="1 12">Cell membrane</location>
        <topology evidence="1 12">Multi-pass membrane protein</topology>
    </subcellularLocation>
</comment>
<reference evidence="14" key="1">
    <citation type="submission" date="2025-08" db="UniProtKB">
        <authorList>
            <consortium name="Ensembl"/>
        </authorList>
    </citation>
    <scope>IDENTIFICATION</scope>
</reference>
<dbReference type="AlphaFoldDB" id="A0A8D2ILX1"/>
<feature type="transmembrane region" description="Helical" evidence="12">
    <location>
        <begin position="147"/>
        <end position="165"/>
    </location>
</feature>
<dbReference type="GO" id="GO:0004930">
    <property type="term" value="F:G protein-coupled receptor activity"/>
    <property type="evidence" value="ECO:0007669"/>
    <property type="project" value="UniProtKB-KW"/>
</dbReference>
<feature type="transmembrane region" description="Helical" evidence="12">
    <location>
        <begin position="68"/>
        <end position="89"/>
    </location>
</feature>
<gene>
    <name evidence="14" type="primary">LOC123033445</name>
</gene>
<dbReference type="PROSITE" id="PS00237">
    <property type="entry name" value="G_PROTEIN_RECEP_F1_1"/>
    <property type="match status" value="1"/>
</dbReference>
<evidence type="ECO:0000256" key="10">
    <source>
        <dbReference type="ARBA" id="ARBA00023224"/>
    </source>
</evidence>
<dbReference type="OMA" id="TMPKMLW"/>
<evidence type="ECO:0000256" key="7">
    <source>
        <dbReference type="ARBA" id="ARBA00023040"/>
    </source>
</evidence>
<proteinExistence type="inferred from homology"/>
<dbReference type="InterPro" id="IPR017452">
    <property type="entry name" value="GPCR_Rhodpsn_7TM"/>
</dbReference>
<dbReference type="SUPFAM" id="SSF81321">
    <property type="entry name" value="Family A G protein-coupled receptor-like"/>
    <property type="match status" value="1"/>
</dbReference>
<dbReference type="GO" id="GO:0004984">
    <property type="term" value="F:olfactory receptor activity"/>
    <property type="evidence" value="ECO:0007669"/>
    <property type="project" value="InterPro"/>
</dbReference>
<evidence type="ECO:0000256" key="6">
    <source>
        <dbReference type="ARBA" id="ARBA00022989"/>
    </source>
</evidence>
<dbReference type="CDD" id="cd13954">
    <property type="entry name" value="7tmA_OR"/>
    <property type="match status" value="1"/>
</dbReference>
<evidence type="ECO:0000256" key="11">
    <source>
        <dbReference type="RuleBase" id="RU000688"/>
    </source>
</evidence>
<evidence type="ECO:0000256" key="3">
    <source>
        <dbReference type="ARBA" id="ARBA00022606"/>
    </source>
</evidence>
<feature type="transmembrane region" description="Helical" evidence="12">
    <location>
        <begin position="109"/>
        <end position="127"/>
    </location>
</feature>
<feature type="transmembrane region" description="Helical" evidence="12">
    <location>
        <begin position="34"/>
        <end position="56"/>
    </location>
</feature>
<dbReference type="Proteomes" id="UP000694545">
    <property type="component" value="Unplaced"/>
</dbReference>
<dbReference type="PRINTS" id="PR00237">
    <property type="entry name" value="GPCRRHODOPSN"/>
</dbReference>
<feature type="domain" description="G-protein coupled receptors family 1 profile" evidence="13">
    <location>
        <begin position="48"/>
        <end position="297"/>
    </location>
</feature>
<keyword evidence="9 11" id="KW-0675">Receptor</keyword>
<evidence type="ECO:0000256" key="12">
    <source>
        <dbReference type="RuleBase" id="RU363047"/>
    </source>
</evidence>
<dbReference type="Gene3D" id="1.20.1070.10">
    <property type="entry name" value="Rhodopsin 7-helix transmembrane proteins"/>
    <property type="match status" value="1"/>
</dbReference>
<accession>A0A8D2ILX1</accession>
<evidence type="ECO:0000313" key="14">
    <source>
        <dbReference type="Ensembl" id="ENSVKKP00000002827.1"/>
    </source>
</evidence>
<protein>
    <recommendedName>
        <fullName evidence="12">Olfactory receptor</fullName>
    </recommendedName>
</protein>
<dbReference type="PROSITE" id="PS50262">
    <property type="entry name" value="G_PROTEIN_RECEP_F1_2"/>
    <property type="match status" value="1"/>
</dbReference>
<dbReference type="Ensembl" id="ENSVKKT00000002903.1">
    <property type="protein sequence ID" value="ENSVKKP00000002827.1"/>
    <property type="gene ID" value="ENSVKKG00000002223.1"/>
</dbReference>
<dbReference type="PRINTS" id="PR00245">
    <property type="entry name" value="OLFACTORYR"/>
</dbReference>
<evidence type="ECO:0000256" key="4">
    <source>
        <dbReference type="ARBA" id="ARBA00022692"/>
    </source>
</evidence>